<evidence type="ECO:0000313" key="2">
    <source>
        <dbReference type="EMBL" id="RAG81265.1"/>
    </source>
</evidence>
<name>A0A2X0JWE8_9ACTN</name>
<proteinExistence type="predicted"/>
<comment type="caution">
    <text evidence="2">The sequence shown here is derived from an EMBL/GenBank/DDBJ whole genome shotgun (WGS) entry which is preliminary data.</text>
</comment>
<accession>A0A2X0JWE8</accession>
<dbReference type="SUPFAM" id="SSF54909">
    <property type="entry name" value="Dimeric alpha+beta barrel"/>
    <property type="match status" value="1"/>
</dbReference>
<dbReference type="InterPro" id="IPR010753">
    <property type="entry name" value="DUF1330"/>
</dbReference>
<keyword evidence="3" id="KW-1185">Reference proteome</keyword>
<feature type="domain" description="DUF1330" evidence="1">
    <location>
        <begin position="2"/>
        <end position="95"/>
    </location>
</feature>
<gene>
    <name evidence="2" type="ORF">DN069_33785</name>
</gene>
<protein>
    <submittedName>
        <fullName evidence="2">DUF1330 domain-containing protein</fullName>
    </submittedName>
</protein>
<dbReference type="Gene3D" id="3.30.70.100">
    <property type="match status" value="1"/>
</dbReference>
<evidence type="ECO:0000259" key="1">
    <source>
        <dbReference type="Pfam" id="PF07045"/>
    </source>
</evidence>
<evidence type="ECO:0000313" key="3">
    <source>
        <dbReference type="Proteomes" id="UP000248889"/>
    </source>
</evidence>
<dbReference type="PANTHER" id="PTHR41521:SF4">
    <property type="entry name" value="BLR0684 PROTEIN"/>
    <property type="match status" value="1"/>
</dbReference>
<dbReference type="Proteomes" id="UP000248889">
    <property type="component" value="Unassembled WGS sequence"/>
</dbReference>
<dbReference type="EMBL" id="QKYN01000169">
    <property type="protein sequence ID" value="RAG81265.1"/>
    <property type="molecule type" value="Genomic_DNA"/>
</dbReference>
<dbReference type="AlphaFoldDB" id="A0A2X0JWE8"/>
<dbReference type="RefSeq" id="WP_111507065.1">
    <property type="nucleotide sequence ID" value="NZ_QKYN01000169.1"/>
</dbReference>
<dbReference type="Pfam" id="PF07045">
    <property type="entry name" value="DUF1330"/>
    <property type="match status" value="1"/>
</dbReference>
<organism evidence="2 3">
    <name type="scientific">Streptacidiphilus pinicola</name>
    <dbReference type="NCBI Taxonomy" id="2219663"/>
    <lineage>
        <taxon>Bacteria</taxon>
        <taxon>Bacillati</taxon>
        <taxon>Actinomycetota</taxon>
        <taxon>Actinomycetes</taxon>
        <taxon>Kitasatosporales</taxon>
        <taxon>Streptomycetaceae</taxon>
        <taxon>Streptacidiphilus</taxon>
    </lineage>
</organism>
<sequence>MTAYAMAHVHSVEFGPDIVEYLERIDATLEPFGGRFRVHGNPVDEVEGSFKGDLILIEFPGIEQARAWYDSPGYRDILELRTRHMVADVILVPGVPEGYLGADSLKH</sequence>
<reference evidence="2 3" key="1">
    <citation type="submission" date="2018-06" db="EMBL/GenBank/DDBJ databases">
        <title>Streptacidiphilus pinicola sp. nov., isolated from pine grove soil.</title>
        <authorList>
            <person name="Roh S.G."/>
            <person name="Park S."/>
            <person name="Kim M.-K."/>
            <person name="Yun B.-R."/>
            <person name="Park J."/>
            <person name="Kim M.J."/>
            <person name="Kim Y.S."/>
            <person name="Kim S.B."/>
        </authorList>
    </citation>
    <scope>NUCLEOTIDE SEQUENCE [LARGE SCALE GENOMIC DNA]</scope>
    <source>
        <strain evidence="2 3">MMS16-CNU450</strain>
    </source>
</reference>
<dbReference type="InterPro" id="IPR011008">
    <property type="entry name" value="Dimeric_a/b-barrel"/>
</dbReference>
<dbReference type="OrthoDB" id="9806380at2"/>
<dbReference type="PANTHER" id="PTHR41521">
    <property type="match status" value="1"/>
</dbReference>